<feature type="domain" description="NADP-dependent oxidoreductase" evidence="2">
    <location>
        <begin position="5"/>
        <end position="314"/>
    </location>
</feature>
<reference evidence="3" key="1">
    <citation type="journal article" date="2020" name="Stud. Mycol.">
        <title>101 Dothideomycetes genomes: a test case for predicting lifestyles and emergence of pathogens.</title>
        <authorList>
            <person name="Haridas S."/>
            <person name="Albert R."/>
            <person name="Binder M."/>
            <person name="Bloem J."/>
            <person name="Labutti K."/>
            <person name="Salamov A."/>
            <person name="Andreopoulos B."/>
            <person name="Baker S."/>
            <person name="Barry K."/>
            <person name="Bills G."/>
            <person name="Bluhm B."/>
            <person name="Cannon C."/>
            <person name="Castanera R."/>
            <person name="Culley D."/>
            <person name="Daum C."/>
            <person name="Ezra D."/>
            <person name="Gonzalez J."/>
            <person name="Henrissat B."/>
            <person name="Kuo A."/>
            <person name="Liang C."/>
            <person name="Lipzen A."/>
            <person name="Lutzoni F."/>
            <person name="Magnuson J."/>
            <person name="Mondo S."/>
            <person name="Nolan M."/>
            <person name="Ohm R."/>
            <person name="Pangilinan J."/>
            <person name="Park H.-J."/>
            <person name="Ramirez L."/>
            <person name="Alfaro M."/>
            <person name="Sun H."/>
            <person name="Tritt A."/>
            <person name="Yoshinaga Y."/>
            <person name="Zwiers L.-H."/>
            <person name="Turgeon B."/>
            <person name="Goodwin S."/>
            <person name="Spatafora J."/>
            <person name="Crous P."/>
            <person name="Grigoriev I."/>
        </authorList>
    </citation>
    <scope>NUCLEOTIDE SEQUENCE</scope>
    <source>
        <strain evidence="3">CBS 130266</strain>
    </source>
</reference>
<dbReference type="PANTHER" id="PTHR43364">
    <property type="entry name" value="NADH-SPECIFIC METHYLGLYOXAL REDUCTASE-RELATED"/>
    <property type="match status" value="1"/>
</dbReference>
<evidence type="ECO:0000313" key="3">
    <source>
        <dbReference type="EMBL" id="KAF2429259.1"/>
    </source>
</evidence>
<dbReference type="CDD" id="cd19075">
    <property type="entry name" value="AKR_AKR7A1-5"/>
    <property type="match status" value="1"/>
</dbReference>
<gene>
    <name evidence="3" type="ORF">EJ08DRAFT_590990</name>
</gene>
<keyword evidence="1" id="KW-0560">Oxidoreductase</keyword>
<dbReference type="GO" id="GO:0016491">
    <property type="term" value="F:oxidoreductase activity"/>
    <property type="evidence" value="ECO:0007669"/>
    <property type="project" value="UniProtKB-KW"/>
</dbReference>
<evidence type="ECO:0000259" key="2">
    <source>
        <dbReference type="Pfam" id="PF00248"/>
    </source>
</evidence>
<dbReference type="Pfam" id="PF00248">
    <property type="entry name" value="Aldo_ket_red"/>
    <property type="match status" value="1"/>
</dbReference>
<sequence>MSALKIVFGTMNLGRADAPLTRVHDLKECASLLDVFQEHGHSEVDTARLYGFGSTEEYLAQLNWQDRGIAVGTKLSPKKIGPNPYSHKAEDLKRGVKASLDALQTKQLDLFYLHMPDRATHFAETLEAVNDLYNAGAFKRFGICNYAAWEVAQICELCESHGWKKPDIYQASYNALHRTSEPELFPCLRHYGIAFYVFSPLAGGMLSDRYQRTGSEHEKGSRFDPNAKGYYRNQYWNEPSFAALDVIRSATKRHGMTTSEAALRWSSHHSLLKAEHGDAIIIGASKVAHLEENLVNLEKGPLPDDVVKAFDEAWGIVKATAVPYFV</sequence>
<protein>
    <submittedName>
        <fullName evidence="3">Keto reductase</fullName>
    </submittedName>
</protein>
<evidence type="ECO:0000256" key="1">
    <source>
        <dbReference type="ARBA" id="ARBA00023002"/>
    </source>
</evidence>
<dbReference type="SUPFAM" id="SSF51430">
    <property type="entry name" value="NAD(P)-linked oxidoreductase"/>
    <property type="match status" value="1"/>
</dbReference>
<comment type="caution">
    <text evidence="3">The sequence shown here is derived from an EMBL/GenBank/DDBJ whole genome shotgun (WGS) entry which is preliminary data.</text>
</comment>
<proteinExistence type="predicted"/>
<dbReference type="OrthoDB" id="2310150at2759"/>
<keyword evidence="4" id="KW-1185">Reference proteome</keyword>
<organism evidence="3 4">
    <name type="scientific">Tothia fuscella</name>
    <dbReference type="NCBI Taxonomy" id="1048955"/>
    <lineage>
        <taxon>Eukaryota</taxon>
        <taxon>Fungi</taxon>
        <taxon>Dikarya</taxon>
        <taxon>Ascomycota</taxon>
        <taxon>Pezizomycotina</taxon>
        <taxon>Dothideomycetes</taxon>
        <taxon>Pleosporomycetidae</taxon>
        <taxon>Venturiales</taxon>
        <taxon>Cylindrosympodiaceae</taxon>
        <taxon>Tothia</taxon>
    </lineage>
</organism>
<dbReference type="Gene3D" id="3.20.20.100">
    <property type="entry name" value="NADP-dependent oxidoreductase domain"/>
    <property type="match status" value="1"/>
</dbReference>
<name>A0A9P4TWH4_9PEZI</name>
<dbReference type="InterPro" id="IPR050523">
    <property type="entry name" value="AKR_Detox_Biosynth"/>
</dbReference>
<dbReference type="InterPro" id="IPR036812">
    <property type="entry name" value="NAD(P)_OxRdtase_dom_sf"/>
</dbReference>
<dbReference type="InterPro" id="IPR023210">
    <property type="entry name" value="NADP_OxRdtase_dom"/>
</dbReference>
<dbReference type="EMBL" id="MU007048">
    <property type="protein sequence ID" value="KAF2429259.1"/>
    <property type="molecule type" value="Genomic_DNA"/>
</dbReference>
<dbReference type="Proteomes" id="UP000800235">
    <property type="component" value="Unassembled WGS sequence"/>
</dbReference>
<evidence type="ECO:0000313" key="4">
    <source>
        <dbReference type="Proteomes" id="UP000800235"/>
    </source>
</evidence>
<accession>A0A9P4TWH4</accession>
<dbReference type="PANTHER" id="PTHR43364:SF4">
    <property type="entry name" value="NAD(P)-LINKED OXIDOREDUCTASE SUPERFAMILY PROTEIN"/>
    <property type="match status" value="1"/>
</dbReference>
<dbReference type="AlphaFoldDB" id="A0A9P4TWH4"/>